<evidence type="ECO:0000256" key="6">
    <source>
        <dbReference type="ARBA" id="ARBA00022723"/>
    </source>
</evidence>
<dbReference type="PROSITE" id="PS50053">
    <property type="entry name" value="UBIQUITIN_2"/>
    <property type="match status" value="1"/>
</dbReference>
<dbReference type="Gene3D" id="3.10.20.90">
    <property type="entry name" value="Phosphatidylinositol 3-kinase Catalytic Subunit, Chain A, domain 1"/>
    <property type="match status" value="1"/>
</dbReference>
<dbReference type="GO" id="GO:0005634">
    <property type="term" value="C:nucleus"/>
    <property type="evidence" value="ECO:0007669"/>
    <property type="project" value="UniProtKB-SubCell"/>
</dbReference>
<dbReference type="SMART" id="SM00249">
    <property type="entry name" value="PHD"/>
    <property type="match status" value="1"/>
</dbReference>
<dbReference type="InterPro" id="IPR029071">
    <property type="entry name" value="Ubiquitin-like_domsf"/>
</dbReference>
<name>A0A8C6V8R6_NAJNA</name>
<dbReference type="FunFam" id="2.30.30.140:FF:000068">
    <property type="entry name" value="E3 ubiquitin-protein ligase UHRF1 isoform 1"/>
    <property type="match status" value="1"/>
</dbReference>
<evidence type="ECO:0000256" key="5">
    <source>
        <dbReference type="ARBA" id="ARBA00022679"/>
    </source>
</evidence>
<dbReference type="InterPro" id="IPR000626">
    <property type="entry name" value="Ubiquitin-like_dom"/>
</dbReference>
<dbReference type="InterPro" id="IPR001965">
    <property type="entry name" value="Znf_PHD"/>
</dbReference>
<dbReference type="Gene3D" id="2.30.280.10">
    <property type="entry name" value="SRA-YDG"/>
    <property type="match status" value="1"/>
</dbReference>
<dbReference type="CDD" id="cd15616">
    <property type="entry name" value="PHD_UHRF1"/>
    <property type="match status" value="1"/>
</dbReference>
<reference evidence="25" key="2">
    <citation type="submission" date="2025-09" db="UniProtKB">
        <authorList>
            <consortium name="Ensembl"/>
        </authorList>
    </citation>
    <scope>IDENTIFICATION</scope>
</reference>
<keyword evidence="10 19" id="KW-0862">Zinc</keyword>
<dbReference type="CDD" id="cd16769">
    <property type="entry name" value="RING-HC_UHRF1"/>
    <property type="match status" value="1"/>
</dbReference>
<dbReference type="Gene3D" id="3.30.40.10">
    <property type="entry name" value="Zinc/RING finger domain, C3HC4 (zinc finger)"/>
    <property type="match status" value="1"/>
</dbReference>
<comment type="domain">
    <text evidence="19">The YDG domain mediates the interaction with histone H3.</text>
</comment>
<dbReference type="GO" id="GO:0044027">
    <property type="term" value="P:negative regulation of gene expression via chromosomal CpG island methylation"/>
    <property type="evidence" value="ECO:0007669"/>
    <property type="project" value="TreeGrafter"/>
</dbReference>
<feature type="domain" description="RING-type" evidence="23">
    <location>
        <begin position="280"/>
        <end position="326"/>
    </location>
</feature>
<accession>A0A8C6V8R6</accession>
<keyword evidence="16" id="KW-0131">Cell cycle</keyword>
<evidence type="ECO:0000256" key="3">
    <source>
        <dbReference type="ARBA" id="ARBA00022491"/>
    </source>
</evidence>
<dbReference type="Ensembl" id="ENSNNAT00000002918.1">
    <property type="protein sequence ID" value="ENSNNAP00000002773.1"/>
    <property type="gene ID" value="ENSNNAG00000001798.1"/>
</dbReference>
<dbReference type="SUPFAM" id="SSF57850">
    <property type="entry name" value="RING/U-box"/>
    <property type="match status" value="1"/>
</dbReference>
<dbReference type="SMART" id="SM00184">
    <property type="entry name" value="RING"/>
    <property type="match status" value="2"/>
</dbReference>
<dbReference type="InterPro" id="IPR045134">
    <property type="entry name" value="UHRF1/2-like"/>
</dbReference>
<dbReference type="Proteomes" id="UP000694559">
    <property type="component" value="Unplaced"/>
</dbReference>
<dbReference type="InterPro" id="IPR019787">
    <property type="entry name" value="Znf_PHD-finger"/>
</dbReference>
<keyword evidence="13 19" id="KW-0238">DNA-binding</keyword>
<evidence type="ECO:0000256" key="13">
    <source>
        <dbReference type="ARBA" id="ARBA00023125"/>
    </source>
</evidence>
<evidence type="ECO:0000256" key="17">
    <source>
        <dbReference type="PROSITE-ProRule" id="PRU00175"/>
    </source>
</evidence>
<keyword evidence="7" id="KW-0677">Repeat</keyword>
<dbReference type="SMART" id="SM00466">
    <property type="entry name" value="SRA"/>
    <property type="match status" value="1"/>
</dbReference>
<dbReference type="EC" id="2.3.2.27" evidence="19"/>
<feature type="compositionally biased region" description="Basic and acidic residues" evidence="20">
    <location>
        <begin position="580"/>
        <end position="590"/>
    </location>
</feature>
<dbReference type="AlphaFoldDB" id="A0A8C6V8R6"/>
<dbReference type="PROSITE" id="PS50089">
    <property type="entry name" value="ZF_RING_2"/>
    <property type="match status" value="2"/>
</dbReference>
<feature type="domain" description="YDG" evidence="24">
    <location>
        <begin position="381"/>
        <end position="544"/>
    </location>
</feature>
<feature type="region of interest" description="Disordered" evidence="20">
    <location>
        <begin position="84"/>
        <end position="115"/>
    </location>
</feature>
<feature type="region of interest" description="Disordered" evidence="20">
    <location>
        <begin position="580"/>
        <end position="613"/>
    </location>
</feature>
<evidence type="ECO:0000256" key="4">
    <source>
        <dbReference type="ARBA" id="ARBA00022553"/>
    </source>
</evidence>
<dbReference type="PANTHER" id="PTHR14140:SF2">
    <property type="entry name" value="E3 UBIQUITIN-PROTEIN LIGASE UHRF1"/>
    <property type="match status" value="1"/>
</dbReference>
<evidence type="ECO:0000256" key="16">
    <source>
        <dbReference type="ARBA" id="ARBA00023306"/>
    </source>
</evidence>
<organism evidence="25 26">
    <name type="scientific">Naja naja</name>
    <name type="common">Indian cobra</name>
    <dbReference type="NCBI Taxonomy" id="35670"/>
    <lineage>
        <taxon>Eukaryota</taxon>
        <taxon>Metazoa</taxon>
        <taxon>Chordata</taxon>
        <taxon>Craniata</taxon>
        <taxon>Vertebrata</taxon>
        <taxon>Euteleostomi</taxon>
        <taxon>Lepidosauria</taxon>
        <taxon>Squamata</taxon>
        <taxon>Bifurcata</taxon>
        <taxon>Unidentata</taxon>
        <taxon>Episquamata</taxon>
        <taxon>Toxicofera</taxon>
        <taxon>Serpentes</taxon>
        <taxon>Colubroidea</taxon>
        <taxon>Elapidae</taxon>
        <taxon>Elapinae</taxon>
        <taxon>Naja</taxon>
    </lineage>
</organism>
<comment type="catalytic activity">
    <reaction evidence="1 19">
        <text>S-ubiquitinyl-[E2 ubiquitin-conjugating enzyme]-L-cysteine + [acceptor protein]-L-lysine = [E2 ubiquitin-conjugating enzyme]-L-cysteine + N(6)-ubiquitinyl-[acceptor protein]-L-lysine.</text>
        <dbReference type="EC" id="2.3.2.27"/>
    </reaction>
</comment>
<dbReference type="SUPFAM" id="SSF57903">
    <property type="entry name" value="FYVE/PHD zinc finger"/>
    <property type="match status" value="1"/>
</dbReference>
<gene>
    <name evidence="25" type="primary">UHRF1</name>
</gene>
<keyword evidence="6 19" id="KW-0479">Metal-binding</keyword>
<keyword evidence="5 19" id="KW-0808">Transferase</keyword>
<dbReference type="GO" id="GO:0008270">
    <property type="term" value="F:zinc ion binding"/>
    <property type="evidence" value="ECO:0007669"/>
    <property type="project" value="UniProtKB-KW"/>
</dbReference>
<evidence type="ECO:0000256" key="10">
    <source>
        <dbReference type="ARBA" id="ARBA00022833"/>
    </source>
</evidence>
<comment type="subcellular location">
    <subcellularLocation>
        <location evidence="18 19">Nucleus</location>
    </subcellularLocation>
</comment>
<dbReference type="Gene3D" id="2.30.30.140">
    <property type="match status" value="1"/>
</dbReference>
<keyword evidence="11" id="KW-0156">Chromatin regulator</keyword>
<evidence type="ECO:0000256" key="8">
    <source>
        <dbReference type="ARBA" id="ARBA00022771"/>
    </source>
</evidence>
<feature type="domain" description="RING-type" evidence="23">
    <location>
        <begin position="667"/>
        <end position="706"/>
    </location>
</feature>
<keyword evidence="8 17" id="KW-0863">Zinc-finger</keyword>
<dbReference type="PROSITE" id="PS00518">
    <property type="entry name" value="ZF_RING_1"/>
    <property type="match status" value="1"/>
</dbReference>
<dbReference type="InterPro" id="IPR013083">
    <property type="entry name" value="Znf_RING/FYVE/PHD"/>
</dbReference>
<dbReference type="GO" id="GO:0042393">
    <property type="term" value="F:histone binding"/>
    <property type="evidence" value="ECO:0007669"/>
    <property type="project" value="UniProtKB-UniRule"/>
</dbReference>
<dbReference type="Pfam" id="PF02182">
    <property type="entry name" value="SAD_SRA"/>
    <property type="match status" value="1"/>
</dbReference>
<dbReference type="SUPFAM" id="SSF54236">
    <property type="entry name" value="Ubiquitin-like"/>
    <property type="match status" value="1"/>
</dbReference>
<evidence type="ECO:0000256" key="18">
    <source>
        <dbReference type="PROSITE-ProRule" id="PRU00358"/>
    </source>
</evidence>
<dbReference type="InterPro" id="IPR003105">
    <property type="entry name" value="SRA_YDG"/>
</dbReference>
<evidence type="ECO:0000259" key="22">
    <source>
        <dbReference type="PROSITE" id="PS50053"/>
    </source>
</evidence>
<keyword evidence="4" id="KW-0597">Phosphoprotein</keyword>
<feature type="domain" description="PHD-type" evidence="21">
    <location>
        <begin position="277"/>
        <end position="328"/>
    </location>
</feature>
<dbReference type="InterPro" id="IPR036987">
    <property type="entry name" value="SRA-YDG_sf"/>
</dbReference>
<feature type="compositionally biased region" description="Polar residues" evidence="20">
    <location>
        <begin position="94"/>
        <end position="112"/>
    </location>
</feature>
<dbReference type="GO" id="GO:0016567">
    <property type="term" value="P:protein ubiquitination"/>
    <property type="evidence" value="ECO:0007669"/>
    <property type="project" value="UniProtKB-UniRule"/>
</dbReference>
<keyword evidence="12" id="KW-0805">Transcription regulation</keyword>
<dbReference type="InterPro" id="IPR001841">
    <property type="entry name" value="Znf_RING"/>
</dbReference>
<evidence type="ECO:0000259" key="24">
    <source>
        <dbReference type="PROSITE" id="PS51015"/>
    </source>
</evidence>
<dbReference type="UniPathway" id="UPA00143"/>
<evidence type="ECO:0000259" key="23">
    <source>
        <dbReference type="PROSITE" id="PS50089"/>
    </source>
</evidence>
<dbReference type="GO" id="GO:0003677">
    <property type="term" value="F:DNA binding"/>
    <property type="evidence" value="ECO:0007669"/>
    <property type="project" value="UniProtKB-KW"/>
</dbReference>
<dbReference type="FunFam" id="3.30.40.10:FF:000066">
    <property type="entry name" value="E3 ubiquitin-protein ligase UHRF2 isoform X1"/>
    <property type="match status" value="1"/>
</dbReference>
<dbReference type="InterPro" id="IPR047406">
    <property type="entry name" value="Ubl_UHRF1"/>
</dbReference>
<dbReference type="Pfam" id="PF12148">
    <property type="entry name" value="TTD"/>
    <property type="match status" value="1"/>
</dbReference>
<comment type="function">
    <text evidence="19">Multi domain E3 ubiquitin ligase that also plays a role in DNA methylation and histone modifications.</text>
</comment>
<evidence type="ECO:0000256" key="1">
    <source>
        <dbReference type="ARBA" id="ARBA00000900"/>
    </source>
</evidence>
<dbReference type="FunFam" id="3.10.20.90:FF:000143">
    <property type="entry name" value="E3 ubiquitin-protein ligase UHRF1 isoform 1"/>
    <property type="match status" value="1"/>
</dbReference>
<dbReference type="SMART" id="SM00213">
    <property type="entry name" value="UBQ"/>
    <property type="match status" value="1"/>
</dbReference>
<dbReference type="GeneTree" id="ENSGT00390000008296"/>
<evidence type="ECO:0000256" key="14">
    <source>
        <dbReference type="ARBA" id="ARBA00023163"/>
    </source>
</evidence>
<evidence type="ECO:0000256" key="20">
    <source>
        <dbReference type="SAM" id="MobiDB-lite"/>
    </source>
</evidence>
<comment type="domain">
    <text evidence="19">The tudor-like regions specifically recognize and bind histone H3 unmethylated at 'Arg-2' (H3R2me0), while the PHD-type zinc finger specifically recognizes and binds histone H3 trimethylated at 'Lys-9' (H3K9me3).</text>
</comment>
<evidence type="ECO:0000256" key="7">
    <source>
        <dbReference type="ARBA" id="ARBA00022737"/>
    </source>
</evidence>
<dbReference type="Pfam" id="PF00628">
    <property type="entry name" value="PHD"/>
    <property type="match status" value="1"/>
</dbReference>
<dbReference type="InterPro" id="IPR021991">
    <property type="entry name" value="TTD_dom"/>
</dbReference>
<dbReference type="GO" id="GO:0061630">
    <property type="term" value="F:ubiquitin protein ligase activity"/>
    <property type="evidence" value="ECO:0007669"/>
    <property type="project" value="UniProtKB-UniRule"/>
</dbReference>
<feature type="domain" description="Ubiquitin-like" evidence="22">
    <location>
        <begin position="1"/>
        <end position="75"/>
    </location>
</feature>
<dbReference type="InterPro" id="IPR017907">
    <property type="entry name" value="Znf_RING_CS"/>
</dbReference>
<dbReference type="PANTHER" id="PTHR14140">
    <property type="entry name" value="E3 UBIQUITIN-PROTEIN LIGASE UHRF-RELATED"/>
    <property type="match status" value="1"/>
</dbReference>
<dbReference type="FunFam" id="2.30.280.10:FF:000001">
    <property type="entry name" value="E3 ubiquitin-protein ligase UHRF1 isoform 1"/>
    <property type="match status" value="1"/>
</dbReference>
<evidence type="ECO:0000313" key="26">
    <source>
        <dbReference type="Proteomes" id="UP000694559"/>
    </source>
</evidence>
<protein>
    <recommendedName>
        <fullName evidence="19">E3 ubiquitin-protein ligase UHRF</fullName>
        <ecNumber evidence="19">2.3.2.27</ecNumber>
    </recommendedName>
    <alternativeName>
        <fullName evidence="19">RING-type E3 ubiquitin transferase UHRF</fullName>
    </alternativeName>
    <alternativeName>
        <fullName evidence="19">Ubiquitin-like PHD and RING finger domain-containing protein</fullName>
    </alternativeName>
    <alternativeName>
        <fullName evidence="19">Ubiquitin-like-containing PHD and RING finger domains protein</fullName>
    </alternativeName>
</protein>
<keyword evidence="3" id="KW-0678">Repressor</keyword>
<keyword evidence="14" id="KW-0804">Transcription</keyword>
<keyword evidence="26" id="KW-1185">Reference proteome</keyword>
<dbReference type="SUPFAM" id="SSF88697">
    <property type="entry name" value="PUA domain-like"/>
    <property type="match status" value="1"/>
</dbReference>
<proteinExistence type="predicted"/>
<evidence type="ECO:0000256" key="11">
    <source>
        <dbReference type="ARBA" id="ARBA00022853"/>
    </source>
</evidence>
<evidence type="ECO:0000256" key="15">
    <source>
        <dbReference type="ARBA" id="ARBA00023242"/>
    </source>
</evidence>
<dbReference type="OrthoDB" id="2270193at2759"/>
<dbReference type="PROSITE" id="PS50016">
    <property type="entry name" value="ZF_PHD_2"/>
    <property type="match status" value="1"/>
</dbReference>
<dbReference type="PROSITE" id="PS51015">
    <property type="entry name" value="YDG"/>
    <property type="match status" value="1"/>
</dbReference>
<evidence type="ECO:0000256" key="12">
    <source>
        <dbReference type="ARBA" id="ARBA00023015"/>
    </source>
</evidence>
<dbReference type="CDD" id="cd17122">
    <property type="entry name" value="Ubl_UHRF1"/>
    <property type="match status" value="1"/>
</dbReference>
<dbReference type="Gene3D" id="2.30.30.1150">
    <property type="match status" value="2"/>
</dbReference>
<evidence type="ECO:0000256" key="2">
    <source>
        <dbReference type="ARBA" id="ARBA00004906"/>
    </source>
</evidence>
<evidence type="ECO:0000256" key="19">
    <source>
        <dbReference type="RuleBase" id="RU369101"/>
    </source>
</evidence>
<dbReference type="InterPro" id="IPR015947">
    <property type="entry name" value="PUA-like_sf"/>
</dbReference>
<evidence type="ECO:0000256" key="9">
    <source>
        <dbReference type="ARBA" id="ARBA00022786"/>
    </source>
</evidence>
<dbReference type="Pfam" id="PF00240">
    <property type="entry name" value="ubiquitin"/>
    <property type="match status" value="1"/>
</dbReference>
<sequence length="736" mass="82952">MWIQVRTMDGKETHRVDSLSKLTKVEELRQRIHEVFRVVPDRQRLFYRGKQMEDGHSLFDYSVNLNDIVQLLVRQSPTLLPLVNKEKDSELSDTDSGCCSGQSESDKSSNNGEGAVEMEAQCSSAVGTDLVDPGFGFYKINELVDARDTSMGAWFEAQVVKVTRKGNSVSKASESDEESNLEEAIPDEDITYHVKYEDYPENGVIQLSSRNVRARARTVLKWEEIEIGDVVMLNYNPDDPKERGFWYDAEILQNLLGRQSGPVCKHCKDNPSKTCRMCACHICGGKQDPEKQLMCDECDMAFHIYCLNPPLSRIPDDEDWYCPECRNDVNEVVLAGEKLKESKKKSKMASANSSSQRDWGKGMACVGRTRECTIVPSNHYGPIPGVPVGTMWKFRVQVSESGVHRPHVAGIHGRSTDGAYSLVLAGGYEDDVDHGNSFTYTGSGGRDLSGNKRTAEQSCDQKLTKMNRALALNCSAPINDKEGAEAKDWRAGKPVRVVRNVKGGRYSKYAPTDGNRYDGIYKVVKYWPETGKSGFLVWRYMLRRDDEEAAPWTREGKDRMKKLGLTMQYPEGYLEAVANKDKENSKKIEEESPVQGKRKRKSGNDSDLCASPATTPKKTKVEVYKLTPQQKALIKDDEANTKLWNEALEALKEGPKFLNKVEETFLCICCQEVVFQPITTVCQHNVCKDCLDRSFRAKVYSCPACRYDLGKNYTMEVNRPLQDLLIQLFPGYGNGR</sequence>
<reference evidence="25" key="1">
    <citation type="submission" date="2025-08" db="UniProtKB">
        <authorList>
            <consortium name="Ensembl"/>
        </authorList>
    </citation>
    <scope>IDENTIFICATION</scope>
</reference>
<comment type="pathway">
    <text evidence="2 19">Protein modification; protein ubiquitination.</text>
</comment>
<dbReference type="InterPro" id="IPR011011">
    <property type="entry name" value="Znf_FYVE_PHD"/>
</dbReference>
<keyword evidence="15 18" id="KW-0539">Nucleus</keyword>
<evidence type="ECO:0000259" key="21">
    <source>
        <dbReference type="PROSITE" id="PS50016"/>
    </source>
</evidence>
<keyword evidence="9 19" id="KW-0833">Ubl conjugation pathway</keyword>
<evidence type="ECO:0000313" key="25">
    <source>
        <dbReference type="Ensembl" id="ENSNNAP00000002773.1"/>
    </source>
</evidence>